<gene>
    <name evidence="1" type="ORF">BFP76_06315</name>
</gene>
<dbReference type="Pfam" id="PF06041">
    <property type="entry name" value="DUF924"/>
    <property type="match status" value="1"/>
</dbReference>
<dbReference type="Proteomes" id="UP000231516">
    <property type="component" value="Unassembled WGS sequence"/>
</dbReference>
<reference evidence="1 2" key="1">
    <citation type="submission" date="2016-08" db="EMBL/GenBank/DDBJ databases">
        <title>Draft genome of Amylibacter sp. strain 4G11.</title>
        <authorList>
            <person name="Wong S.-K."/>
            <person name="Hamasaki K."/>
            <person name="Yoshizawa S."/>
        </authorList>
    </citation>
    <scope>NUCLEOTIDE SEQUENCE [LARGE SCALE GENOMIC DNA]</scope>
    <source>
        <strain evidence="1 2">4G11</strain>
    </source>
</reference>
<name>A0A2G5K5I8_9RHOB</name>
<comment type="caution">
    <text evidence="1">The sequence shown here is derived from an EMBL/GenBank/DDBJ whole genome shotgun (WGS) entry which is preliminary data.</text>
</comment>
<dbReference type="AlphaFoldDB" id="A0A2G5K5I8"/>
<dbReference type="SUPFAM" id="SSF48452">
    <property type="entry name" value="TPR-like"/>
    <property type="match status" value="1"/>
</dbReference>
<dbReference type="RefSeq" id="WP_099593444.1">
    <property type="nucleotide sequence ID" value="NZ_MDGM01000012.1"/>
</dbReference>
<dbReference type="InterPro" id="IPR011990">
    <property type="entry name" value="TPR-like_helical_dom_sf"/>
</dbReference>
<proteinExistence type="predicted"/>
<evidence type="ECO:0000313" key="1">
    <source>
        <dbReference type="EMBL" id="PIB24786.1"/>
    </source>
</evidence>
<organism evidence="1 2">
    <name type="scientific">Paramylibacter kogurei</name>
    <dbReference type="NCBI Taxonomy" id="1889778"/>
    <lineage>
        <taxon>Bacteria</taxon>
        <taxon>Pseudomonadati</taxon>
        <taxon>Pseudomonadota</taxon>
        <taxon>Alphaproteobacteria</taxon>
        <taxon>Rhodobacterales</taxon>
        <taxon>Paracoccaceae</taxon>
        <taxon>Paramylibacter</taxon>
    </lineage>
</organism>
<accession>A0A2G5K5I8</accession>
<sequence>MERAEEIVDFWVNDVGPDGWYVADEKVDAEITQRFMNDYDLAASGKLEEWEETATGTLALIILLDQFARNMFRGRPESFDADPFARDVAGRAIRKNFDQEIDEPVRQFFYMPFMHSENLGDQNIAVKLFKKRTSDIGNNQIHARAHREIIHKFGRFPFRNAALGREDTPEETAFIAEGGYRSIVEKLSAESNE</sequence>
<dbReference type="OrthoDB" id="7593450at2"/>
<keyword evidence="2" id="KW-1185">Reference proteome</keyword>
<dbReference type="EMBL" id="MDGM01000012">
    <property type="protein sequence ID" value="PIB24786.1"/>
    <property type="molecule type" value="Genomic_DNA"/>
</dbReference>
<evidence type="ECO:0008006" key="3">
    <source>
        <dbReference type="Google" id="ProtNLM"/>
    </source>
</evidence>
<protein>
    <recommendedName>
        <fullName evidence="3">DUF924 domain-containing protein</fullName>
    </recommendedName>
</protein>
<dbReference type="InterPro" id="IPR010323">
    <property type="entry name" value="DUF924"/>
</dbReference>
<evidence type="ECO:0000313" key="2">
    <source>
        <dbReference type="Proteomes" id="UP000231516"/>
    </source>
</evidence>
<dbReference type="Gene3D" id="1.25.40.10">
    <property type="entry name" value="Tetratricopeptide repeat domain"/>
    <property type="match status" value="1"/>
</dbReference>
<dbReference type="Gene3D" id="1.20.58.320">
    <property type="entry name" value="TPR-like"/>
    <property type="match status" value="1"/>
</dbReference>